<dbReference type="RefSeq" id="WP_130916786.1">
    <property type="nucleotide sequence ID" value="NZ_LR215973.1"/>
</dbReference>
<protein>
    <submittedName>
        <fullName evidence="3">Predicted glutamine amidotransferase</fullName>
    </submittedName>
</protein>
<gene>
    <name evidence="3" type="ORF">NCTC10797_01804</name>
</gene>
<evidence type="ECO:0000256" key="1">
    <source>
        <dbReference type="ARBA" id="ARBA00022962"/>
    </source>
</evidence>
<dbReference type="PROSITE" id="PS51278">
    <property type="entry name" value="GATASE_TYPE_2"/>
    <property type="match status" value="1"/>
</dbReference>
<keyword evidence="3" id="KW-0808">Transferase</keyword>
<dbReference type="Gene3D" id="3.60.20.10">
    <property type="entry name" value="Glutamine Phosphoribosylpyrophosphate, subunit 1, domain 1"/>
    <property type="match status" value="1"/>
</dbReference>
<evidence type="ECO:0000313" key="3">
    <source>
        <dbReference type="EMBL" id="VFA98039.1"/>
    </source>
</evidence>
<feature type="domain" description="Glutamine amidotransferase type-2" evidence="2">
    <location>
        <begin position="2"/>
        <end position="260"/>
    </location>
</feature>
<dbReference type="GO" id="GO:0016740">
    <property type="term" value="F:transferase activity"/>
    <property type="evidence" value="ECO:0007669"/>
    <property type="project" value="UniProtKB-KW"/>
</dbReference>
<accession>A0A4U8VZU4</accession>
<sequence length="260" mass="29219">MCLLTYYPAGVDADSTALINGAVANPHGHGYAIVTGDRILVGRGMSAAEVIAEFTRRRERYPNGPALFHSRYATKGIRATDNCHPFPLGRDGRTVLAHNGTLPKRVHPRAYDPRSDTRIAAEEYLARQPFGSIDTHRGRRGLESWLGSNKLVILTINPTYRQRAYLFGEQAGTWDGGVWYSNRSYLPPARRWPARPYLCPWCGHFDTRRPGRYCGRCGWCFDCDSSFPVCVCFDTTATDSEPTHRRSRAPAVVRRIDSAR</sequence>
<keyword evidence="1 3" id="KW-0315">Glutamine amidotransferase</keyword>
<dbReference type="EMBL" id="LR215973">
    <property type="protein sequence ID" value="VFA98039.1"/>
    <property type="molecule type" value="Genomic_DNA"/>
</dbReference>
<dbReference type="Pfam" id="PF13230">
    <property type="entry name" value="GATase_4"/>
    <property type="match status" value="1"/>
</dbReference>
<reference evidence="3 4" key="1">
    <citation type="submission" date="2019-02" db="EMBL/GenBank/DDBJ databases">
        <authorList>
            <consortium name="Pathogen Informatics"/>
        </authorList>
    </citation>
    <scope>NUCLEOTIDE SEQUENCE [LARGE SCALE GENOMIC DNA]</scope>
    <source>
        <strain evidence="3 4">3012STDY6756504</strain>
    </source>
</reference>
<dbReference type="InterPro" id="IPR026869">
    <property type="entry name" value="EgtC-like"/>
</dbReference>
<dbReference type="AlphaFoldDB" id="A0A4U8VZU4"/>
<organism evidence="3 4">
    <name type="scientific">Nocardia cyriacigeorgica</name>
    <dbReference type="NCBI Taxonomy" id="135487"/>
    <lineage>
        <taxon>Bacteria</taxon>
        <taxon>Bacillati</taxon>
        <taxon>Actinomycetota</taxon>
        <taxon>Actinomycetes</taxon>
        <taxon>Mycobacteriales</taxon>
        <taxon>Nocardiaceae</taxon>
        <taxon>Nocardia</taxon>
    </lineage>
</organism>
<proteinExistence type="predicted"/>
<dbReference type="Proteomes" id="UP000290439">
    <property type="component" value="Chromosome"/>
</dbReference>
<evidence type="ECO:0000259" key="2">
    <source>
        <dbReference type="PROSITE" id="PS51278"/>
    </source>
</evidence>
<dbReference type="InterPro" id="IPR017932">
    <property type="entry name" value="GATase_2_dom"/>
</dbReference>
<name>A0A4U8VZU4_9NOCA</name>
<dbReference type="InterPro" id="IPR029055">
    <property type="entry name" value="Ntn_hydrolases_N"/>
</dbReference>
<dbReference type="SUPFAM" id="SSF56235">
    <property type="entry name" value="N-terminal nucleophile aminohydrolases (Ntn hydrolases)"/>
    <property type="match status" value="1"/>
</dbReference>
<evidence type="ECO:0000313" key="4">
    <source>
        <dbReference type="Proteomes" id="UP000290439"/>
    </source>
</evidence>